<dbReference type="Gene3D" id="3.50.50.60">
    <property type="entry name" value="FAD/NAD(P)-binding domain"/>
    <property type="match status" value="1"/>
</dbReference>
<keyword evidence="2" id="KW-1185">Reference proteome</keyword>
<comment type="caution">
    <text evidence="1">The sequence shown here is derived from an EMBL/GenBank/DDBJ whole genome shotgun (WGS) entry which is preliminary data.</text>
</comment>
<sequence length="165" mass="17965">MQRPSGATPSGRVAGTARLRRTAVIDSGVAGLTAAHILARTHHVTLYEADGRLGGHAHDLAASDRRTHRVDSGFIVHNRRTYPNLLRLLCELGVATKESEMSMSVRCEGCGLKYAGACGLRGLFTQPSNTLRVPYLRMPTEVPRFHRVVRLLLEQTGAEDIRPGG</sequence>
<evidence type="ECO:0008006" key="3">
    <source>
        <dbReference type="Google" id="ProtNLM"/>
    </source>
</evidence>
<protein>
    <recommendedName>
        <fullName evidence="3">Amine oxidase domain-containing protein</fullName>
    </recommendedName>
</protein>
<accession>A0A2I0SDR7</accession>
<dbReference type="GO" id="GO:0016491">
    <property type="term" value="F:oxidoreductase activity"/>
    <property type="evidence" value="ECO:0007669"/>
    <property type="project" value="TreeGrafter"/>
</dbReference>
<dbReference type="EMBL" id="PJOS01000129">
    <property type="protein sequence ID" value="PKT68087.1"/>
    <property type="molecule type" value="Genomic_DNA"/>
</dbReference>
<dbReference type="OrthoDB" id="20837at2"/>
<dbReference type="InterPro" id="IPR050464">
    <property type="entry name" value="Zeta_carotene_desat/Oxidored"/>
</dbReference>
<evidence type="ECO:0000313" key="1">
    <source>
        <dbReference type="EMBL" id="PKT68087.1"/>
    </source>
</evidence>
<dbReference type="InterPro" id="IPR036188">
    <property type="entry name" value="FAD/NAD-bd_sf"/>
</dbReference>
<evidence type="ECO:0000313" key="2">
    <source>
        <dbReference type="Proteomes" id="UP000236178"/>
    </source>
</evidence>
<dbReference type="RefSeq" id="WP_103553978.1">
    <property type="nucleotide sequence ID" value="NZ_KZ626967.1"/>
</dbReference>
<dbReference type="PANTHER" id="PTHR42923">
    <property type="entry name" value="PROTOPORPHYRINOGEN OXIDASE"/>
    <property type="match status" value="1"/>
</dbReference>
<organism evidence="1 2">
    <name type="scientific">Streptomyces populi</name>
    <dbReference type="NCBI Taxonomy" id="2058924"/>
    <lineage>
        <taxon>Bacteria</taxon>
        <taxon>Bacillati</taxon>
        <taxon>Actinomycetota</taxon>
        <taxon>Actinomycetes</taxon>
        <taxon>Kitasatosporales</taxon>
        <taxon>Streptomycetaceae</taxon>
        <taxon>Streptomyces</taxon>
    </lineage>
</organism>
<dbReference type="AlphaFoldDB" id="A0A2I0SDR7"/>
<gene>
    <name evidence="1" type="ORF">CW362_36890</name>
</gene>
<proteinExistence type="predicted"/>
<reference evidence="1 2" key="1">
    <citation type="submission" date="2017-12" db="EMBL/GenBank/DDBJ databases">
        <title>Streptomyces populusis sp. nov., a novel endophytic actinobacterium isolated from stems of Populus adenopoda Maxim.</title>
        <authorList>
            <person name="Wang Z."/>
        </authorList>
    </citation>
    <scope>NUCLEOTIDE SEQUENCE [LARGE SCALE GENOMIC DNA]</scope>
    <source>
        <strain evidence="1 2">A249</strain>
    </source>
</reference>
<dbReference type="Pfam" id="PF13450">
    <property type="entry name" value="NAD_binding_8"/>
    <property type="match status" value="1"/>
</dbReference>
<dbReference type="Proteomes" id="UP000236178">
    <property type="component" value="Unassembled WGS sequence"/>
</dbReference>
<dbReference type="PANTHER" id="PTHR42923:SF17">
    <property type="entry name" value="AMINE OXIDASE DOMAIN-CONTAINING PROTEIN"/>
    <property type="match status" value="1"/>
</dbReference>
<name>A0A2I0SDR7_9ACTN</name>
<dbReference type="SUPFAM" id="SSF51905">
    <property type="entry name" value="FAD/NAD(P)-binding domain"/>
    <property type="match status" value="1"/>
</dbReference>